<protein>
    <recommendedName>
        <fullName evidence="1">Integrase catalytic domain-containing protein</fullName>
    </recommendedName>
</protein>
<dbReference type="Gene3D" id="3.30.420.10">
    <property type="entry name" value="Ribonuclease H-like superfamily/Ribonuclease H"/>
    <property type="match status" value="1"/>
</dbReference>
<dbReference type="AlphaFoldDB" id="A0AAV2YWV1"/>
<feature type="non-terminal residue" evidence="2">
    <location>
        <position position="1"/>
    </location>
</feature>
<dbReference type="InterPro" id="IPR036397">
    <property type="entry name" value="RNaseH_sf"/>
</dbReference>
<comment type="caution">
    <text evidence="2">The sequence shown here is derived from an EMBL/GenBank/DDBJ whole genome shotgun (WGS) entry which is preliminary data.</text>
</comment>
<keyword evidence="3" id="KW-1185">Reference proteome</keyword>
<dbReference type="PANTHER" id="PTHR37984:SF5">
    <property type="entry name" value="PROTEIN NYNRIN-LIKE"/>
    <property type="match status" value="1"/>
</dbReference>
<dbReference type="Proteomes" id="UP001146120">
    <property type="component" value="Unassembled WGS sequence"/>
</dbReference>
<dbReference type="InterPro" id="IPR001584">
    <property type="entry name" value="Integrase_cat-core"/>
</dbReference>
<reference evidence="2" key="1">
    <citation type="submission" date="2022-11" db="EMBL/GenBank/DDBJ databases">
        <authorList>
            <person name="Morgan W.R."/>
            <person name="Tartar A."/>
        </authorList>
    </citation>
    <scope>NUCLEOTIDE SEQUENCE</scope>
    <source>
        <strain evidence="2">ARSEF 373</strain>
    </source>
</reference>
<dbReference type="GO" id="GO:0003676">
    <property type="term" value="F:nucleic acid binding"/>
    <property type="evidence" value="ECO:0007669"/>
    <property type="project" value="InterPro"/>
</dbReference>
<proteinExistence type="predicted"/>
<organism evidence="2 3">
    <name type="scientific">Lagenidium giganteum</name>
    <dbReference type="NCBI Taxonomy" id="4803"/>
    <lineage>
        <taxon>Eukaryota</taxon>
        <taxon>Sar</taxon>
        <taxon>Stramenopiles</taxon>
        <taxon>Oomycota</taxon>
        <taxon>Peronosporomycetes</taxon>
        <taxon>Pythiales</taxon>
        <taxon>Pythiaceae</taxon>
    </lineage>
</organism>
<evidence type="ECO:0000313" key="2">
    <source>
        <dbReference type="EMBL" id="DAZ98791.1"/>
    </source>
</evidence>
<name>A0AAV2YWV1_9STRA</name>
<sequence length="571" mass="65703">YWSDVIALESKPLNQIVVTSTLATFLLRSILPPRFAVTAVESMMLNVTMVTSADLQSAQNERDRRIRLAQDQEQWIAETKQHLRGELESLTRSDCKRLFTSVSQYELSSDGTLYRIIWRKSRPDPVLALVVPTELIRDLLACCPFNNRRRTPRHHSDLRQDQGPIPLAWCVRRHPTVRPRVRRLFDWPRSAVDFEDVSYSNLLPLYSFHVVSMDFVTDLPRTLAGNTQLLLFQDMFSGYVLCKPLPNRLAETVAQAYESVVYQRFGASAEVRHDRDSVFMAGVFRAFNRLLGQRQRATLSYRPQANVNPTGIKSLNSDTRGEHFTRRDSPFYHTYGWDPRLTIDTNLRGIEDQEHPTSAVEWRRPIQSHYRKVRQWAVDLQAAQNQIRAEHHNESVDANGRDTTGLQYKPGDLVWLYLDQVRPGFKQKLAHLWHGLFRIDSQVSGFAFKLLVQRLIPSEDSGQAYRFYPTVHVSRLKAVHLDQVRPTIRLPSTDVAMLVDFDEKILLLDSFELLKHLCHALGSCRSIGPNVKMTCIVLNSSMNSTLGGDLHDVSKVHKQRLTFHPLMLKSL</sequence>
<accession>A0AAV2YWV1</accession>
<dbReference type="GO" id="GO:0015074">
    <property type="term" value="P:DNA integration"/>
    <property type="evidence" value="ECO:0007669"/>
    <property type="project" value="InterPro"/>
</dbReference>
<evidence type="ECO:0000259" key="1">
    <source>
        <dbReference type="PROSITE" id="PS50994"/>
    </source>
</evidence>
<gene>
    <name evidence="2" type="ORF">N0F65_004007</name>
</gene>
<dbReference type="InterPro" id="IPR050951">
    <property type="entry name" value="Retrovirus_Pol_polyprotein"/>
</dbReference>
<dbReference type="PANTHER" id="PTHR37984">
    <property type="entry name" value="PROTEIN CBG26694"/>
    <property type="match status" value="1"/>
</dbReference>
<dbReference type="InterPro" id="IPR012337">
    <property type="entry name" value="RNaseH-like_sf"/>
</dbReference>
<reference evidence="2" key="2">
    <citation type="journal article" date="2023" name="Microbiol Resour">
        <title>Decontamination and Annotation of the Draft Genome Sequence of the Oomycete Lagenidium giganteum ARSEF 373.</title>
        <authorList>
            <person name="Morgan W.R."/>
            <person name="Tartar A."/>
        </authorList>
    </citation>
    <scope>NUCLEOTIDE SEQUENCE</scope>
    <source>
        <strain evidence="2">ARSEF 373</strain>
    </source>
</reference>
<dbReference type="EMBL" id="DAKRPA010000097">
    <property type="protein sequence ID" value="DAZ98791.1"/>
    <property type="molecule type" value="Genomic_DNA"/>
</dbReference>
<dbReference type="PROSITE" id="PS50994">
    <property type="entry name" value="INTEGRASE"/>
    <property type="match status" value="1"/>
</dbReference>
<feature type="domain" description="Integrase catalytic" evidence="1">
    <location>
        <begin position="200"/>
        <end position="306"/>
    </location>
</feature>
<dbReference type="SUPFAM" id="SSF53098">
    <property type="entry name" value="Ribonuclease H-like"/>
    <property type="match status" value="1"/>
</dbReference>
<evidence type="ECO:0000313" key="3">
    <source>
        <dbReference type="Proteomes" id="UP001146120"/>
    </source>
</evidence>